<gene>
    <name evidence="2" type="ORF">SAMN05192570_0245</name>
</gene>
<name>A0A1I6TQ62_9CAUL</name>
<dbReference type="GO" id="GO:0008930">
    <property type="term" value="F:methylthioadenosine nucleosidase activity"/>
    <property type="evidence" value="ECO:0007669"/>
    <property type="project" value="TreeGrafter"/>
</dbReference>
<dbReference type="SUPFAM" id="SSF53167">
    <property type="entry name" value="Purine and uridine phosphorylases"/>
    <property type="match status" value="1"/>
</dbReference>
<dbReference type="EMBL" id="FOZV01000015">
    <property type="protein sequence ID" value="SFS91281.1"/>
    <property type="molecule type" value="Genomic_DNA"/>
</dbReference>
<dbReference type="GO" id="GO:0019284">
    <property type="term" value="P:L-methionine salvage from S-adenosylmethionine"/>
    <property type="evidence" value="ECO:0007669"/>
    <property type="project" value="TreeGrafter"/>
</dbReference>
<dbReference type="GO" id="GO:0008782">
    <property type="term" value="F:adenosylhomocysteine nucleosidase activity"/>
    <property type="evidence" value="ECO:0007669"/>
    <property type="project" value="TreeGrafter"/>
</dbReference>
<dbReference type="PANTHER" id="PTHR46832:SF1">
    <property type="entry name" value="5'-METHYLTHIOADENOSINE_S-ADENOSYLHOMOCYSTEINE NUCLEOSIDASE"/>
    <property type="match status" value="1"/>
</dbReference>
<reference evidence="3" key="1">
    <citation type="submission" date="2016-10" db="EMBL/GenBank/DDBJ databases">
        <authorList>
            <person name="Varghese N."/>
            <person name="Submissions S."/>
        </authorList>
    </citation>
    <scope>NUCLEOTIDE SEQUENCE [LARGE SCALE GENOMIC DNA]</scope>
    <source>
        <strain evidence="3">CGMCC 1.10683</strain>
    </source>
</reference>
<dbReference type="AlphaFoldDB" id="A0A1I6TQ62"/>
<dbReference type="Pfam" id="PF01048">
    <property type="entry name" value="PNP_UDP_1"/>
    <property type="match status" value="1"/>
</dbReference>
<dbReference type="GO" id="GO:0005829">
    <property type="term" value="C:cytosol"/>
    <property type="evidence" value="ECO:0007669"/>
    <property type="project" value="TreeGrafter"/>
</dbReference>
<proteinExistence type="predicted"/>
<dbReference type="STRING" id="871741.SAMN05192570_0245"/>
<evidence type="ECO:0000259" key="1">
    <source>
        <dbReference type="Pfam" id="PF01048"/>
    </source>
</evidence>
<accession>A0A1I6TQ62</accession>
<dbReference type="GO" id="GO:0009116">
    <property type="term" value="P:nucleoside metabolic process"/>
    <property type="evidence" value="ECO:0007669"/>
    <property type="project" value="InterPro"/>
</dbReference>
<evidence type="ECO:0000313" key="2">
    <source>
        <dbReference type="EMBL" id="SFS91281.1"/>
    </source>
</evidence>
<dbReference type="InterPro" id="IPR000845">
    <property type="entry name" value="Nucleoside_phosphorylase_d"/>
</dbReference>
<organism evidence="2 3">
    <name type="scientific">Brevundimonas viscosa</name>
    <dbReference type="NCBI Taxonomy" id="871741"/>
    <lineage>
        <taxon>Bacteria</taxon>
        <taxon>Pseudomonadati</taxon>
        <taxon>Pseudomonadota</taxon>
        <taxon>Alphaproteobacteria</taxon>
        <taxon>Caulobacterales</taxon>
        <taxon>Caulobacteraceae</taxon>
        <taxon>Brevundimonas</taxon>
    </lineage>
</organism>
<keyword evidence="3" id="KW-1185">Reference proteome</keyword>
<evidence type="ECO:0000313" key="3">
    <source>
        <dbReference type="Proteomes" id="UP000198788"/>
    </source>
</evidence>
<dbReference type="InterPro" id="IPR035994">
    <property type="entry name" value="Nucleoside_phosphorylase_sf"/>
</dbReference>
<dbReference type="Gene3D" id="3.40.50.1580">
    <property type="entry name" value="Nucleoside phosphorylase domain"/>
    <property type="match status" value="1"/>
</dbReference>
<dbReference type="RefSeq" id="WP_143105862.1">
    <property type="nucleotide sequence ID" value="NZ_FOZV01000015.1"/>
</dbReference>
<dbReference type="Proteomes" id="UP000198788">
    <property type="component" value="Unassembled WGS sequence"/>
</dbReference>
<dbReference type="PANTHER" id="PTHR46832">
    <property type="entry name" value="5'-METHYLTHIOADENOSINE/S-ADENOSYLHOMOCYSTEINE NUCLEOSIDASE"/>
    <property type="match status" value="1"/>
</dbReference>
<dbReference type="InterPro" id="IPR011006">
    <property type="entry name" value="CheY-like_superfamily"/>
</dbReference>
<dbReference type="OrthoDB" id="2988699at2"/>
<dbReference type="SUPFAM" id="SSF52172">
    <property type="entry name" value="CheY-like"/>
    <property type="match status" value="1"/>
</dbReference>
<feature type="domain" description="Nucleoside phosphorylase" evidence="1">
    <location>
        <begin position="155"/>
        <end position="384"/>
    </location>
</feature>
<sequence>MKILIVHDRRDVGEQIVEVVHASSAGSDALLVEDAVTARDAMAAAFFDLLILDLTIPNVTGRGEANYQPAEALLEELFSPGQILTPANILGITREADVVGKIGSSIGAHLMAIVEEDEDGLWKKDLSDRISYVEVSQKARTTAWLTKYDYDLLFLTALDKELRPFRDMFELRDAPGLPGVHEFIFNDRKGTPRRGACSAIGRAGQPSAASEAQGLICQLRPKLAIMTGFCGGVPGKADLGDILFGEIAIDWDYGKWKPTPAAAKLYSRPEPISIRNSQIHRVARRLVDAGAKSIDGLTDRMFVLSEGELKTPALRLTPFASGSAVIGDPQVLESIRSLNENVGGVDMESYGFYYASHYARSAKPEFLCIKAVADDCGPTKDDRLHEACCYASAQVGRHIVMVEWEF</sequence>
<protein>
    <submittedName>
        <fullName evidence="2">Phosphorylase superfamily protein</fullName>
    </submittedName>
</protein>